<gene>
    <name evidence="5" type="primary">LOC110984531</name>
</gene>
<evidence type="ECO:0000256" key="1">
    <source>
        <dbReference type="SAM" id="MobiDB-lite"/>
    </source>
</evidence>
<accession>A0A8B7ZB97</accession>
<reference evidence="5" key="1">
    <citation type="submission" date="2025-08" db="UniProtKB">
        <authorList>
            <consortium name="RefSeq"/>
        </authorList>
    </citation>
    <scope>IDENTIFICATION</scope>
</reference>
<organism evidence="4 5">
    <name type="scientific">Acanthaster planci</name>
    <name type="common">Crown-of-thorns starfish</name>
    <dbReference type="NCBI Taxonomy" id="133434"/>
    <lineage>
        <taxon>Eukaryota</taxon>
        <taxon>Metazoa</taxon>
        <taxon>Echinodermata</taxon>
        <taxon>Eleutherozoa</taxon>
        <taxon>Asterozoa</taxon>
        <taxon>Asteroidea</taxon>
        <taxon>Valvatacea</taxon>
        <taxon>Valvatida</taxon>
        <taxon>Acanthasteridae</taxon>
        <taxon>Acanthaster</taxon>
    </lineage>
</organism>
<keyword evidence="2" id="KW-0472">Membrane</keyword>
<feature type="transmembrane region" description="Helical" evidence="2">
    <location>
        <begin position="72"/>
        <end position="96"/>
    </location>
</feature>
<dbReference type="OMA" id="CCTPEYI"/>
<dbReference type="Proteomes" id="UP000694845">
    <property type="component" value="Unplaced"/>
</dbReference>
<evidence type="ECO:0000313" key="4">
    <source>
        <dbReference type="Proteomes" id="UP000694845"/>
    </source>
</evidence>
<name>A0A8B7ZB97_ACAPL</name>
<keyword evidence="4" id="KW-1185">Reference proteome</keyword>
<feature type="region of interest" description="Disordered" evidence="1">
    <location>
        <begin position="143"/>
        <end position="176"/>
    </location>
</feature>
<keyword evidence="3" id="KW-0732">Signal</keyword>
<dbReference type="GeneID" id="110984531"/>
<dbReference type="KEGG" id="aplc:110984531"/>
<feature type="signal peptide" evidence="3">
    <location>
        <begin position="1"/>
        <end position="30"/>
    </location>
</feature>
<proteinExistence type="predicted"/>
<feature type="chain" id="PRO_5034697568" evidence="3">
    <location>
        <begin position="31"/>
        <end position="176"/>
    </location>
</feature>
<evidence type="ECO:0000256" key="3">
    <source>
        <dbReference type="SAM" id="SignalP"/>
    </source>
</evidence>
<evidence type="ECO:0000313" key="5">
    <source>
        <dbReference type="RefSeq" id="XP_022100506.1"/>
    </source>
</evidence>
<keyword evidence="2" id="KW-0812">Transmembrane</keyword>
<keyword evidence="2" id="KW-1133">Transmembrane helix</keyword>
<evidence type="ECO:0000256" key="2">
    <source>
        <dbReference type="SAM" id="Phobius"/>
    </source>
</evidence>
<feature type="compositionally biased region" description="Polar residues" evidence="1">
    <location>
        <begin position="157"/>
        <end position="168"/>
    </location>
</feature>
<sequence length="176" mass="19294">MDSRLSLAESLWLVVVTATMALLNCPGVEGNTCPSSYPFYSCPRPGDLTKDTVCCMRSSRYSCCTPEYIQGWGIALIVVGCIFFTTLITVSICLCCRKRKRQEYTIIRDNCPQPHQHGVIVVSAPPPPPGQYGYSAMAYPPSNVSLPPPYQSKPPVAQSSPRQQGNELSENEEDAV</sequence>
<dbReference type="AlphaFoldDB" id="A0A8B7ZB97"/>
<dbReference type="OrthoDB" id="10443305at2759"/>
<protein>
    <submittedName>
        <fullName evidence="5">Cysteine and tyrosine-rich protein 1-like</fullName>
    </submittedName>
</protein>
<dbReference type="RefSeq" id="XP_022100506.1">
    <property type="nucleotide sequence ID" value="XM_022244814.1"/>
</dbReference>